<keyword evidence="1" id="KW-0808">Transferase</keyword>
<dbReference type="AlphaFoldDB" id="A0A5B6VLQ6"/>
<dbReference type="PANTHER" id="PTHR24559:SF444">
    <property type="entry name" value="REVERSE TRANSCRIPTASE DOMAIN-CONTAINING PROTEIN"/>
    <property type="match status" value="1"/>
</dbReference>
<protein>
    <submittedName>
        <fullName evidence="1">RNA-directed DNA polymerase-like protein</fullName>
    </submittedName>
</protein>
<gene>
    <name evidence="1" type="ORF">EPI10_015783</name>
</gene>
<evidence type="ECO:0000313" key="2">
    <source>
        <dbReference type="Proteomes" id="UP000325315"/>
    </source>
</evidence>
<proteinExistence type="predicted"/>
<dbReference type="InterPro" id="IPR043502">
    <property type="entry name" value="DNA/RNA_pol_sf"/>
</dbReference>
<dbReference type="PANTHER" id="PTHR24559">
    <property type="entry name" value="TRANSPOSON TY3-I GAG-POL POLYPROTEIN"/>
    <property type="match status" value="1"/>
</dbReference>
<dbReference type="GO" id="GO:0003964">
    <property type="term" value="F:RNA-directed DNA polymerase activity"/>
    <property type="evidence" value="ECO:0007669"/>
    <property type="project" value="UniProtKB-KW"/>
</dbReference>
<dbReference type="InterPro" id="IPR053134">
    <property type="entry name" value="RNA-dir_DNA_polymerase"/>
</dbReference>
<dbReference type="OrthoDB" id="41323at2759"/>
<comment type="caution">
    <text evidence="1">The sequence shown here is derived from an EMBL/GenBank/DDBJ whole genome shotgun (WGS) entry which is preliminary data.</text>
</comment>
<dbReference type="Gene3D" id="3.30.70.270">
    <property type="match status" value="1"/>
</dbReference>
<organism evidence="1 2">
    <name type="scientific">Gossypium australe</name>
    <dbReference type="NCBI Taxonomy" id="47621"/>
    <lineage>
        <taxon>Eukaryota</taxon>
        <taxon>Viridiplantae</taxon>
        <taxon>Streptophyta</taxon>
        <taxon>Embryophyta</taxon>
        <taxon>Tracheophyta</taxon>
        <taxon>Spermatophyta</taxon>
        <taxon>Magnoliopsida</taxon>
        <taxon>eudicotyledons</taxon>
        <taxon>Gunneridae</taxon>
        <taxon>Pentapetalae</taxon>
        <taxon>rosids</taxon>
        <taxon>malvids</taxon>
        <taxon>Malvales</taxon>
        <taxon>Malvaceae</taxon>
        <taxon>Malvoideae</taxon>
        <taxon>Gossypium</taxon>
    </lineage>
</organism>
<keyword evidence="2" id="KW-1185">Reference proteome</keyword>
<evidence type="ECO:0000313" key="1">
    <source>
        <dbReference type="EMBL" id="KAA3470043.1"/>
    </source>
</evidence>
<keyword evidence="1" id="KW-0695">RNA-directed DNA polymerase</keyword>
<keyword evidence="1" id="KW-0548">Nucleotidyltransferase</keyword>
<reference evidence="2" key="1">
    <citation type="journal article" date="2019" name="Plant Biotechnol. J.">
        <title>Genome sequencing of the Australian wild diploid species Gossypium australe highlights disease resistance and delayed gland morphogenesis.</title>
        <authorList>
            <person name="Cai Y."/>
            <person name="Cai X."/>
            <person name="Wang Q."/>
            <person name="Wang P."/>
            <person name="Zhang Y."/>
            <person name="Cai C."/>
            <person name="Xu Y."/>
            <person name="Wang K."/>
            <person name="Zhou Z."/>
            <person name="Wang C."/>
            <person name="Geng S."/>
            <person name="Li B."/>
            <person name="Dong Q."/>
            <person name="Hou Y."/>
            <person name="Wang H."/>
            <person name="Ai P."/>
            <person name="Liu Z."/>
            <person name="Yi F."/>
            <person name="Sun M."/>
            <person name="An G."/>
            <person name="Cheng J."/>
            <person name="Zhang Y."/>
            <person name="Shi Q."/>
            <person name="Xie Y."/>
            <person name="Shi X."/>
            <person name="Chang Y."/>
            <person name="Huang F."/>
            <person name="Chen Y."/>
            <person name="Hong S."/>
            <person name="Mi L."/>
            <person name="Sun Q."/>
            <person name="Zhang L."/>
            <person name="Zhou B."/>
            <person name="Peng R."/>
            <person name="Zhang X."/>
            <person name="Liu F."/>
        </authorList>
    </citation>
    <scope>NUCLEOTIDE SEQUENCE [LARGE SCALE GENOMIC DNA]</scope>
    <source>
        <strain evidence="2">cv. PA1801</strain>
    </source>
</reference>
<sequence>MRTNNEDMGPMKSGQVEGITQYDRYEFLVMPFKLTNAHATFMDAMICVIKPYLDLLIVVFIDHILIYSTLMQMISSGFTIYSYVPDNADLKRMILCSRLNLRMTFHPHAYGQSEQVIQVLEDMLSPICSSELSKNNVILPVLTEEVENVVKLVKGKLKVVLDREKSYVDLK</sequence>
<dbReference type="SUPFAM" id="SSF56672">
    <property type="entry name" value="DNA/RNA polymerases"/>
    <property type="match status" value="1"/>
</dbReference>
<dbReference type="EMBL" id="SMMG02000006">
    <property type="protein sequence ID" value="KAA3470043.1"/>
    <property type="molecule type" value="Genomic_DNA"/>
</dbReference>
<dbReference type="Proteomes" id="UP000325315">
    <property type="component" value="Unassembled WGS sequence"/>
</dbReference>
<dbReference type="InterPro" id="IPR043128">
    <property type="entry name" value="Rev_trsase/Diguanyl_cyclase"/>
</dbReference>
<accession>A0A5B6VLQ6</accession>
<name>A0A5B6VLQ6_9ROSI</name>